<dbReference type="GO" id="GO:0004725">
    <property type="term" value="F:protein tyrosine phosphatase activity"/>
    <property type="evidence" value="ECO:0007669"/>
    <property type="project" value="UniProtKB-EC"/>
</dbReference>
<organism evidence="6 7">
    <name type="scientific">Actinopolymorpha pittospori</name>
    <dbReference type="NCBI Taxonomy" id="648752"/>
    <lineage>
        <taxon>Bacteria</taxon>
        <taxon>Bacillati</taxon>
        <taxon>Actinomycetota</taxon>
        <taxon>Actinomycetes</taxon>
        <taxon>Propionibacteriales</taxon>
        <taxon>Actinopolymorphaceae</taxon>
        <taxon>Actinopolymorpha</taxon>
    </lineage>
</organism>
<evidence type="ECO:0000256" key="4">
    <source>
        <dbReference type="PIRSR" id="PIRSR617867-1"/>
    </source>
</evidence>
<dbReference type="Gene3D" id="3.40.50.2300">
    <property type="match status" value="1"/>
</dbReference>
<feature type="active site" description="Nucleophile" evidence="4">
    <location>
        <position position="10"/>
    </location>
</feature>
<protein>
    <submittedName>
        <fullName evidence="6">Protein-tyrosine phosphatase</fullName>
        <ecNumber evidence="6">3.1.3.48</ecNumber>
    </submittedName>
</protein>
<dbReference type="AlphaFoldDB" id="A0A927RPW6"/>
<dbReference type="PANTHER" id="PTHR11717">
    <property type="entry name" value="LOW MOLECULAR WEIGHT PROTEIN TYROSINE PHOSPHATASE"/>
    <property type="match status" value="1"/>
</dbReference>
<dbReference type="PANTHER" id="PTHR11717:SF31">
    <property type="entry name" value="LOW MOLECULAR WEIGHT PROTEIN-TYROSINE-PHOSPHATASE ETP-RELATED"/>
    <property type="match status" value="1"/>
</dbReference>
<dbReference type="InterPro" id="IPR023485">
    <property type="entry name" value="Ptyr_pPase"/>
</dbReference>
<keyword evidence="3" id="KW-0904">Protein phosphatase</keyword>
<gene>
    <name evidence="6" type="ORF">HEB94_008446</name>
</gene>
<keyword evidence="7" id="KW-1185">Reference proteome</keyword>
<feature type="domain" description="Phosphotyrosine protein phosphatase I" evidence="5">
    <location>
        <begin position="4"/>
        <end position="200"/>
    </location>
</feature>
<dbReference type="Pfam" id="PF01451">
    <property type="entry name" value="LMWPc"/>
    <property type="match status" value="1"/>
</dbReference>
<dbReference type="InterPro" id="IPR036196">
    <property type="entry name" value="Ptyr_pPase_sf"/>
</dbReference>
<dbReference type="RefSeq" id="WP_337918280.1">
    <property type="nucleotide sequence ID" value="NZ_BAABJL010000210.1"/>
</dbReference>
<evidence type="ECO:0000256" key="2">
    <source>
        <dbReference type="ARBA" id="ARBA00022801"/>
    </source>
</evidence>
<accession>A0A927RPW6</accession>
<reference evidence="6" key="1">
    <citation type="submission" date="2020-10" db="EMBL/GenBank/DDBJ databases">
        <title>Sequencing the genomes of 1000 actinobacteria strains.</title>
        <authorList>
            <person name="Klenk H.-P."/>
        </authorList>
    </citation>
    <scope>NUCLEOTIDE SEQUENCE</scope>
    <source>
        <strain evidence="6">DSM 45354</strain>
    </source>
</reference>
<proteinExistence type="inferred from homology"/>
<keyword evidence="2 6" id="KW-0378">Hydrolase</keyword>
<evidence type="ECO:0000256" key="1">
    <source>
        <dbReference type="ARBA" id="ARBA00011063"/>
    </source>
</evidence>
<evidence type="ECO:0000313" key="7">
    <source>
        <dbReference type="Proteomes" id="UP000638648"/>
    </source>
</evidence>
<dbReference type="InterPro" id="IPR017867">
    <property type="entry name" value="Tyr_phospatase_low_mol_wt"/>
</dbReference>
<dbReference type="EMBL" id="JADBEM010000001">
    <property type="protein sequence ID" value="MBE1611598.1"/>
    <property type="molecule type" value="Genomic_DNA"/>
</dbReference>
<comment type="caution">
    <text evidence="6">The sequence shown here is derived from an EMBL/GenBank/DDBJ whole genome shotgun (WGS) entry which is preliminary data.</text>
</comment>
<dbReference type="SMART" id="SM00226">
    <property type="entry name" value="LMWPc"/>
    <property type="match status" value="1"/>
</dbReference>
<dbReference type="PRINTS" id="PR00719">
    <property type="entry name" value="LMWPTPASE"/>
</dbReference>
<dbReference type="SUPFAM" id="SSF52788">
    <property type="entry name" value="Phosphotyrosine protein phosphatases I"/>
    <property type="match status" value="1"/>
</dbReference>
<name>A0A927RPW6_9ACTN</name>
<evidence type="ECO:0000313" key="6">
    <source>
        <dbReference type="EMBL" id="MBE1611598.1"/>
    </source>
</evidence>
<comment type="similarity">
    <text evidence="1">Belongs to the low molecular weight phosphotyrosine protein phosphatase family.</text>
</comment>
<feature type="active site" evidence="4">
    <location>
        <position position="16"/>
    </location>
</feature>
<sequence>MNTFSILFVCTGNMCRSPMAERMTRAALARSLGPDAGRFSVHSAGTGTHDGRSMTAESAKVLLAYGANPDGFVSAELTPAHVGAADLVLTATRSHRSEVVTLDPTALRRSFTLTEFARTSAAITAATAEGSLPGASLAELPLDPLERSRALVAAAARRRGTVRPARPDEDDIPDPIGRPMEVYEAAGAQIAEAVGVTVTALVGR</sequence>
<dbReference type="InterPro" id="IPR050438">
    <property type="entry name" value="LMW_PTPase"/>
</dbReference>
<dbReference type="EC" id="3.1.3.48" evidence="6"/>
<dbReference type="Proteomes" id="UP000638648">
    <property type="component" value="Unassembled WGS sequence"/>
</dbReference>
<evidence type="ECO:0000259" key="5">
    <source>
        <dbReference type="SMART" id="SM00226"/>
    </source>
</evidence>
<evidence type="ECO:0000256" key="3">
    <source>
        <dbReference type="ARBA" id="ARBA00022912"/>
    </source>
</evidence>